<dbReference type="Gene3D" id="1.20.120.530">
    <property type="entry name" value="GntR ligand-binding domain-like"/>
    <property type="match status" value="1"/>
</dbReference>
<gene>
    <name evidence="6" type="ORF">ABM479_35165</name>
</gene>
<evidence type="ECO:0000256" key="2">
    <source>
        <dbReference type="ARBA" id="ARBA00023125"/>
    </source>
</evidence>
<feature type="domain" description="HTH gntR-type" evidence="5">
    <location>
        <begin position="40"/>
        <end position="107"/>
    </location>
</feature>
<dbReference type="Pfam" id="PF00392">
    <property type="entry name" value="GntR"/>
    <property type="match status" value="1"/>
</dbReference>
<geneLocation type="plasmid" evidence="6">
    <name>unnamed4</name>
</geneLocation>
<keyword evidence="3" id="KW-0804">Transcription</keyword>
<evidence type="ECO:0000256" key="4">
    <source>
        <dbReference type="SAM" id="MobiDB-lite"/>
    </source>
</evidence>
<dbReference type="InterPro" id="IPR008920">
    <property type="entry name" value="TF_FadR/GntR_C"/>
</dbReference>
<dbReference type="PANTHER" id="PTHR43537:SF5">
    <property type="entry name" value="UXU OPERON TRANSCRIPTIONAL REGULATOR"/>
    <property type="match status" value="1"/>
</dbReference>
<dbReference type="SUPFAM" id="SSF48008">
    <property type="entry name" value="GntR ligand-binding domain-like"/>
    <property type="match status" value="1"/>
</dbReference>
<accession>A0AAU7S644</accession>
<keyword evidence="1" id="KW-0805">Transcription regulation</keyword>
<evidence type="ECO:0000256" key="3">
    <source>
        <dbReference type="ARBA" id="ARBA00023163"/>
    </source>
</evidence>
<dbReference type="Gene3D" id="1.10.10.10">
    <property type="entry name" value="Winged helix-like DNA-binding domain superfamily/Winged helix DNA-binding domain"/>
    <property type="match status" value="1"/>
</dbReference>
<dbReference type="EMBL" id="CP157964">
    <property type="protein sequence ID" value="XBT97938.1"/>
    <property type="molecule type" value="Genomic_DNA"/>
</dbReference>
<protein>
    <submittedName>
        <fullName evidence="6">GntR family transcriptional regulator</fullName>
    </submittedName>
</protein>
<dbReference type="SUPFAM" id="SSF46785">
    <property type="entry name" value="Winged helix' DNA-binding domain"/>
    <property type="match status" value="1"/>
</dbReference>
<dbReference type="GO" id="GO:0003677">
    <property type="term" value="F:DNA binding"/>
    <property type="evidence" value="ECO:0007669"/>
    <property type="project" value="UniProtKB-KW"/>
</dbReference>
<keyword evidence="2" id="KW-0238">DNA-binding</keyword>
<keyword evidence="6" id="KW-0614">Plasmid</keyword>
<dbReference type="InterPro" id="IPR000524">
    <property type="entry name" value="Tscrpt_reg_HTH_GntR"/>
</dbReference>
<dbReference type="RefSeq" id="WP_349963196.1">
    <property type="nucleotide sequence ID" value="NZ_CP157964.1"/>
</dbReference>
<reference evidence="6" key="1">
    <citation type="submission" date="2024-06" db="EMBL/GenBank/DDBJ databases">
        <authorList>
            <person name="Li T."/>
            <person name="Gao R."/>
        </authorList>
    </citation>
    <scope>NUCLEOTIDE SEQUENCE</scope>
    <source>
        <strain evidence="6">ZPR3</strain>
        <plasmid evidence="6">unnamed4</plasmid>
    </source>
</reference>
<dbReference type="PRINTS" id="PR00035">
    <property type="entry name" value="HTHGNTR"/>
</dbReference>
<dbReference type="AlphaFoldDB" id="A0AAU7S644"/>
<name>A0AAU7S644_9HYPH</name>
<dbReference type="Pfam" id="PF07729">
    <property type="entry name" value="FCD"/>
    <property type="match status" value="1"/>
</dbReference>
<dbReference type="InterPro" id="IPR036388">
    <property type="entry name" value="WH-like_DNA-bd_sf"/>
</dbReference>
<dbReference type="CDD" id="cd07377">
    <property type="entry name" value="WHTH_GntR"/>
    <property type="match status" value="1"/>
</dbReference>
<organism evidence="6">
    <name type="scientific">Rhizobium sp. ZPR3</name>
    <dbReference type="NCBI Taxonomy" id="3158967"/>
    <lineage>
        <taxon>Bacteria</taxon>
        <taxon>Pseudomonadati</taxon>
        <taxon>Pseudomonadota</taxon>
        <taxon>Alphaproteobacteria</taxon>
        <taxon>Hyphomicrobiales</taxon>
        <taxon>Rhizobiaceae</taxon>
        <taxon>Rhizobium/Agrobacterium group</taxon>
        <taxon>Rhizobium</taxon>
    </lineage>
</organism>
<dbReference type="SMART" id="SM00345">
    <property type="entry name" value="HTH_GNTR"/>
    <property type="match status" value="1"/>
</dbReference>
<feature type="region of interest" description="Disordered" evidence="4">
    <location>
        <begin position="245"/>
        <end position="265"/>
    </location>
</feature>
<feature type="compositionally biased region" description="Basic and acidic residues" evidence="4">
    <location>
        <begin position="245"/>
        <end position="257"/>
    </location>
</feature>
<evidence type="ECO:0000256" key="1">
    <source>
        <dbReference type="ARBA" id="ARBA00023015"/>
    </source>
</evidence>
<dbReference type="PROSITE" id="PS50949">
    <property type="entry name" value="HTH_GNTR"/>
    <property type="match status" value="1"/>
</dbReference>
<dbReference type="InterPro" id="IPR036390">
    <property type="entry name" value="WH_DNA-bd_sf"/>
</dbReference>
<evidence type="ECO:0000313" key="6">
    <source>
        <dbReference type="EMBL" id="XBT97938.1"/>
    </source>
</evidence>
<dbReference type="PANTHER" id="PTHR43537">
    <property type="entry name" value="TRANSCRIPTIONAL REGULATOR, GNTR FAMILY"/>
    <property type="match status" value="1"/>
</dbReference>
<proteinExistence type="predicted"/>
<evidence type="ECO:0000259" key="5">
    <source>
        <dbReference type="PROSITE" id="PS50949"/>
    </source>
</evidence>
<dbReference type="InterPro" id="IPR011711">
    <property type="entry name" value="GntR_C"/>
</dbReference>
<dbReference type="SMART" id="SM00895">
    <property type="entry name" value="FCD"/>
    <property type="match status" value="1"/>
</dbReference>
<dbReference type="GO" id="GO:0003700">
    <property type="term" value="F:DNA-binding transcription factor activity"/>
    <property type="evidence" value="ECO:0007669"/>
    <property type="project" value="InterPro"/>
</dbReference>
<sequence length="265" mass="29435">MQIAGNRHPAIVRMPWERSMRNGDSENKSVSSSLHVLRNVSISELVYQQVHEKILSGELFPGEHMNENRLAAALGVSRASVREALRQLEKDSLVEITKNRGPFVRDMPPEEAWELYDIRASLEALAAELAAKRRTDEDLHLLAKCLENMDRSIEDGDEAGIFQYAVEFHRIVAAMSGSQNLVDMLKGVWGRLVLFRSKFSRLHLGDPGSTEEKRILAAIQAGDAEAASALMRAHIIGGKEGLMKHAKEHEAKAERKAAAGGRKQP</sequence>